<comment type="function">
    <text evidence="11">Catalyzes the hydrolysis of 3-deoxy-D-manno-octulosonate 8-phosphate (KDO 8-P) to 3-deoxy-D-manno-octulosonate (KDO) and inorganic phosphate.</text>
</comment>
<keyword evidence="14" id="KW-1185">Reference proteome</keyword>
<feature type="binding site" evidence="12">
    <location>
        <position position="26"/>
    </location>
    <ligand>
        <name>Mg(2+)</name>
        <dbReference type="ChEBI" id="CHEBI:18420"/>
    </ligand>
</feature>
<dbReference type="PANTHER" id="PTHR21485">
    <property type="entry name" value="HAD SUPERFAMILY MEMBERS CMAS AND KDSC"/>
    <property type="match status" value="1"/>
</dbReference>
<comment type="subunit">
    <text evidence="4 11">Homotetramer.</text>
</comment>
<feature type="binding site" evidence="12">
    <location>
        <position position="28"/>
    </location>
    <ligand>
        <name>substrate</name>
    </ligand>
</feature>
<evidence type="ECO:0000256" key="12">
    <source>
        <dbReference type="PIRSR" id="PIRSR006118-2"/>
    </source>
</evidence>
<dbReference type="InterPro" id="IPR036412">
    <property type="entry name" value="HAD-like_sf"/>
</dbReference>
<evidence type="ECO:0000256" key="3">
    <source>
        <dbReference type="ARBA" id="ARBA00005893"/>
    </source>
</evidence>
<dbReference type="FunFam" id="3.40.50.1000:FF:000029">
    <property type="entry name" value="3-deoxy-D-manno-octulosonate 8-phosphate phosphatase KdsC"/>
    <property type="match status" value="1"/>
</dbReference>
<sequence length="182" mass="19223">MEFLSSPPVSQALLDRAARIRLACFDVDGTLTDGRLYLDGHGVEAKSFHVLDGQGLVLLRRHGIEVALITARQGKVVEHRAGELGIGAYQGVKDKLGQLHQLCQARGIGLDEVSFMGDDLPDLACLRSVGLAVVPANAHPWTAAAAHWTTTLSGGMGAAREVCDLLLHAQGKVAAVIEGFAP</sequence>
<name>A0A4Q1JZ04_9GAMM</name>
<dbReference type="AlphaFoldDB" id="A0A4Q1JZ04"/>
<dbReference type="Gene3D" id="3.40.50.1000">
    <property type="entry name" value="HAD superfamily/HAD-like"/>
    <property type="match status" value="1"/>
</dbReference>
<organism evidence="13 14">
    <name type="scientific">Pseudoxanthomonas composti</name>
    <dbReference type="NCBI Taxonomy" id="2137479"/>
    <lineage>
        <taxon>Bacteria</taxon>
        <taxon>Pseudomonadati</taxon>
        <taxon>Pseudomonadota</taxon>
        <taxon>Gammaproteobacteria</taxon>
        <taxon>Lysobacterales</taxon>
        <taxon>Lysobacteraceae</taxon>
        <taxon>Pseudoxanthomonas</taxon>
    </lineage>
</organism>
<reference evidence="13 14" key="1">
    <citation type="submission" date="2019-01" db="EMBL/GenBank/DDBJ databases">
        <title>Pseudoxanthomonas composti sp. nov., isolated from compost.</title>
        <authorList>
            <person name="Yang G."/>
        </authorList>
    </citation>
    <scope>NUCLEOTIDE SEQUENCE [LARGE SCALE GENOMIC DNA]</scope>
    <source>
        <strain evidence="13 14">GSS15</strain>
    </source>
</reference>
<dbReference type="NCBIfam" id="TIGR01670">
    <property type="entry name" value="KdsC-phosphatas"/>
    <property type="match status" value="1"/>
</dbReference>
<dbReference type="PANTHER" id="PTHR21485:SF3">
    <property type="entry name" value="N-ACYLNEURAMINATE CYTIDYLYLTRANSFERASE"/>
    <property type="match status" value="1"/>
</dbReference>
<dbReference type="GO" id="GO:0008781">
    <property type="term" value="F:N-acylneuraminate cytidylyltransferase activity"/>
    <property type="evidence" value="ECO:0007669"/>
    <property type="project" value="TreeGrafter"/>
</dbReference>
<keyword evidence="7 11" id="KW-0479">Metal-binding</keyword>
<comment type="catalytic activity">
    <reaction evidence="1 11">
        <text>3-deoxy-alpha-D-manno-2-octulosonate-8-phosphate + H2O = 3-deoxy-alpha-D-manno-oct-2-ulosonate + phosphate</text>
        <dbReference type="Rhea" id="RHEA:11500"/>
        <dbReference type="ChEBI" id="CHEBI:15377"/>
        <dbReference type="ChEBI" id="CHEBI:43474"/>
        <dbReference type="ChEBI" id="CHEBI:85985"/>
        <dbReference type="ChEBI" id="CHEBI:85986"/>
        <dbReference type="EC" id="3.1.3.45"/>
    </reaction>
</comment>
<comment type="similarity">
    <text evidence="3 11">Belongs to the KdsC family.</text>
</comment>
<dbReference type="SFLD" id="SFLDG01138">
    <property type="entry name" value="C1.6.2:_Deoxy-d-mannose-octulo"/>
    <property type="match status" value="1"/>
</dbReference>
<dbReference type="SFLD" id="SFLDG01136">
    <property type="entry name" value="C1.6:_Phosphoserine_Phosphatas"/>
    <property type="match status" value="1"/>
</dbReference>
<dbReference type="OrthoDB" id="9805604at2"/>
<dbReference type="InterPro" id="IPR050793">
    <property type="entry name" value="CMP-NeuNAc_synthase"/>
</dbReference>
<evidence type="ECO:0000256" key="4">
    <source>
        <dbReference type="ARBA" id="ARBA00011881"/>
    </source>
</evidence>
<keyword evidence="8 11" id="KW-0378">Hydrolase</keyword>
<comment type="cofactor">
    <cofactor evidence="2 11 12">
        <name>Mg(2+)</name>
        <dbReference type="ChEBI" id="CHEBI:18420"/>
    </cofactor>
</comment>
<evidence type="ECO:0000256" key="10">
    <source>
        <dbReference type="ARBA" id="ARBA00031051"/>
    </source>
</evidence>
<evidence type="ECO:0000256" key="5">
    <source>
        <dbReference type="ARBA" id="ARBA00013066"/>
    </source>
</evidence>
<evidence type="ECO:0000256" key="6">
    <source>
        <dbReference type="ARBA" id="ARBA00020092"/>
    </source>
</evidence>
<dbReference type="InterPro" id="IPR010023">
    <property type="entry name" value="KdsC_fam"/>
</dbReference>
<keyword evidence="9 11" id="KW-0460">Magnesium</keyword>
<dbReference type="CDD" id="cd01630">
    <property type="entry name" value="HAD_KDO-like"/>
    <property type="match status" value="1"/>
</dbReference>
<keyword evidence="11" id="KW-0448">Lipopolysaccharide biosynthesis</keyword>
<gene>
    <name evidence="13" type="ORF">EPA99_02030</name>
</gene>
<evidence type="ECO:0000256" key="8">
    <source>
        <dbReference type="ARBA" id="ARBA00022801"/>
    </source>
</evidence>
<evidence type="ECO:0000313" key="13">
    <source>
        <dbReference type="EMBL" id="RXR08623.1"/>
    </source>
</evidence>
<dbReference type="GO" id="GO:0046872">
    <property type="term" value="F:metal ion binding"/>
    <property type="evidence" value="ECO:0007669"/>
    <property type="project" value="UniProtKB-UniRule"/>
</dbReference>
<evidence type="ECO:0000256" key="1">
    <source>
        <dbReference type="ARBA" id="ARBA00000898"/>
    </source>
</evidence>
<dbReference type="SFLD" id="SFLDS00003">
    <property type="entry name" value="Haloacid_Dehalogenase"/>
    <property type="match status" value="1"/>
</dbReference>
<dbReference type="GO" id="GO:0019143">
    <property type="term" value="F:3-deoxy-manno-octulosonate-8-phosphatase activity"/>
    <property type="evidence" value="ECO:0007669"/>
    <property type="project" value="UniProtKB-UniRule"/>
</dbReference>
<comment type="caution">
    <text evidence="13">The sequence shown here is derived from an EMBL/GenBank/DDBJ whole genome shotgun (WGS) entry which is preliminary data.</text>
</comment>
<dbReference type="EMBL" id="SAWZ01000001">
    <property type="protein sequence ID" value="RXR08623.1"/>
    <property type="molecule type" value="Genomic_DNA"/>
</dbReference>
<dbReference type="PIRSF" id="PIRSF006118">
    <property type="entry name" value="KDO8-P_Ptase"/>
    <property type="match status" value="1"/>
</dbReference>
<dbReference type="GO" id="GO:0009103">
    <property type="term" value="P:lipopolysaccharide biosynthetic process"/>
    <property type="evidence" value="ECO:0007669"/>
    <property type="project" value="UniProtKB-UniRule"/>
</dbReference>
<dbReference type="InterPro" id="IPR023214">
    <property type="entry name" value="HAD_sf"/>
</dbReference>
<proteinExistence type="inferred from homology"/>
<evidence type="ECO:0000313" key="14">
    <source>
        <dbReference type="Proteomes" id="UP000289784"/>
    </source>
</evidence>
<protein>
    <recommendedName>
        <fullName evidence="6 11">3-deoxy-D-manno-octulosonate 8-phosphate phosphatase KdsC</fullName>
        <ecNumber evidence="5 11">3.1.3.45</ecNumber>
    </recommendedName>
    <alternativeName>
        <fullName evidence="10 11">KDO 8-P phosphatase</fullName>
    </alternativeName>
</protein>
<feature type="binding site" evidence="12">
    <location>
        <position position="118"/>
    </location>
    <ligand>
        <name>Mg(2+)</name>
        <dbReference type="ChEBI" id="CHEBI:18420"/>
    </ligand>
</feature>
<accession>A0A4Q1JZ04</accession>
<evidence type="ECO:0000256" key="2">
    <source>
        <dbReference type="ARBA" id="ARBA00001946"/>
    </source>
</evidence>
<dbReference type="RefSeq" id="WP_129469514.1">
    <property type="nucleotide sequence ID" value="NZ_SAWZ01000001.1"/>
</dbReference>
<dbReference type="Proteomes" id="UP000289784">
    <property type="component" value="Unassembled WGS sequence"/>
</dbReference>
<dbReference type="SUPFAM" id="SSF56784">
    <property type="entry name" value="HAD-like"/>
    <property type="match status" value="1"/>
</dbReference>
<evidence type="ECO:0000256" key="11">
    <source>
        <dbReference type="PIRNR" id="PIRNR006118"/>
    </source>
</evidence>
<dbReference type="EC" id="3.1.3.45" evidence="5 11"/>
<evidence type="ECO:0000256" key="9">
    <source>
        <dbReference type="ARBA" id="ARBA00022842"/>
    </source>
</evidence>
<dbReference type="Pfam" id="PF08282">
    <property type="entry name" value="Hydrolase_3"/>
    <property type="match status" value="1"/>
</dbReference>
<evidence type="ECO:0000256" key="7">
    <source>
        <dbReference type="ARBA" id="ARBA00022723"/>
    </source>
</evidence>